<dbReference type="SUPFAM" id="SSF47676">
    <property type="entry name" value="Conserved domain common to transcription factors TFIIS, elongin A, CRSP70"/>
    <property type="match status" value="1"/>
</dbReference>
<feature type="compositionally biased region" description="Basic and acidic residues" evidence="10">
    <location>
        <begin position="195"/>
        <end position="205"/>
    </location>
</feature>
<feature type="compositionally biased region" description="Basic and acidic residues" evidence="10">
    <location>
        <begin position="174"/>
        <end position="188"/>
    </location>
</feature>
<feature type="domain" description="TFIIS N-terminal" evidence="11">
    <location>
        <begin position="329"/>
        <end position="407"/>
    </location>
</feature>
<evidence type="ECO:0000256" key="6">
    <source>
        <dbReference type="ARBA" id="ARBA00023187"/>
    </source>
</evidence>
<feature type="region of interest" description="Disordered" evidence="10">
    <location>
        <begin position="41"/>
        <end position="246"/>
    </location>
</feature>
<dbReference type="PROSITE" id="PS51319">
    <property type="entry name" value="TFIIS_N"/>
    <property type="match status" value="1"/>
</dbReference>
<dbReference type="FunFam" id="1.20.930.10:FF:000001">
    <property type="entry name" value="IWS1, SUPT6H interacting protein"/>
    <property type="match status" value="1"/>
</dbReference>
<dbReference type="Pfam" id="PF08711">
    <property type="entry name" value="Med26"/>
    <property type="match status" value="1"/>
</dbReference>
<keyword evidence="1" id="KW-0813">Transport</keyword>
<dbReference type="InterPro" id="IPR051037">
    <property type="entry name" value="RNAPII_TF_IWS1"/>
</dbReference>
<feature type="compositionally biased region" description="Basic and acidic residues" evidence="10">
    <location>
        <begin position="97"/>
        <end position="106"/>
    </location>
</feature>
<feature type="compositionally biased region" description="Basic and acidic residues" evidence="10">
    <location>
        <begin position="66"/>
        <end position="90"/>
    </location>
</feature>
<evidence type="ECO:0000256" key="7">
    <source>
        <dbReference type="ARBA" id="ARBA00023242"/>
    </source>
</evidence>
<reference evidence="12" key="1">
    <citation type="submission" date="2020-11" db="EMBL/GenBank/DDBJ databases">
        <authorList>
            <person name="Tran Van P."/>
        </authorList>
    </citation>
    <scope>NUCLEOTIDE SEQUENCE</scope>
</reference>
<gene>
    <name evidence="12" type="ORF">TCMB3V08_LOCUS9166</name>
</gene>
<evidence type="ECO:0000259" key="11">
    <source>
        <dbReference type="PROSITE" id="PS51319"/>
    </source>
</evidence>
<dbReference type="GO" id="GO:0008380">
    <property type="term" value="P:RNA splicing"/>
    <property type="evidence" value="ECO:0007669"/>
    <property type="project" value="UniProtKB-KW"/>
</dbReference>
<evidence type="ECO:0000256" key="8">
    <source>
        <dbReference type="ARBA" id="ARBA00037992"/>
    </source>
</evidence>
<dbReference type="Gene3D" id="1.20.930.10">
    <property type="entry name" value="Conserved domain common to transcription factors TFIIS, elongin A, CRSP70"/>
    <property type="match status" value="1"/>
</dbReference>
<evidence type="ECO:0000256" key="4">
    <source>
        <dbReference type="ARBA" id="ARBA00023015"/>
    </source>
</evidence>
<feature type="region of interest" description="Disordered" evidence="10">
    <location>
        <begin position="421"/>
        <end position="442"/>
    </location>
</feature>
<protein>
    <submittedName>
        <fullName evidence="12">(California timema) hypothetical protein</fullName>
    </submittedName>
</protein>
<accession>A0A7R9PBD2</accession>
<evidence type="ECO:0000256" key="9">
    <source>
        <dbReference type="PROSITE-ProRule" id="PRU00649"/>
    </source>
</evidence>
<dbReference type="InterPro" id="IPR017923">
    <property type="entry name" value="TFIIS_N"/>
</dbReference>
<keyword evidence="5" id="KW-0804">Transcription</keyword>
<keyword evidence="7 9" id="KW-0539">Nucleus</keyword>
<dbReference type="GO" id="GO:0006397">
    <property type="term" value="P:mRNA processing"/>
    <property type="evidence" value="ECO:0007669"/>
    <property type="project" value="UniProtKB-KW"/>
</dbReference>
<keyword evidence="3" id="KW-0509">mRNA transport</keyword>
<sequence>MEARTLTQIRSETLRSIGTERIGLPWKEYFVDTEAVLKLCVSSDSENEVEERRSVVDSDIESEAGDSVKKTVDTDRENKSGAAERKRSEQGSDSETETNHDKLKPESDDEDESKQRKKKIKVVLSDSEEEAEAEKKKPVMSDSEDEQNDEDSPVKKKRRIQIASDSEDEAEPAVGKRDSGDEAEKRVDSDEDEGELKVVEEHQEGGNEEGETVAPPPEEGSGAQAQASDSDSEGPRDRDESGVSDFDLMLARKKELTKKRKRKDIDIINDNDDIIAQLLADMNHAAEEDRRLNQISKPATNKISMLPKVLSQLKKHDLQMAFIEHNVLTVLTDWLAPMPDRSMPSLRIRESILKLLWEFPVIGQDTLKQSGIGKAVMYLYKHPKETKENKERAGKLINEWARPIFNLSTDFKALSREERLQRDLEQMPKRRRNSDDDEGSSAAQDINKALTTADGKPLRPGDKGWVSRARVPIPSNKDYVNRPKWQNETDISRGSKKQMNRFERHMKNYIDGKRLKQARRAVTISIEGRNMAL</sequence>
<evidence type="ECO:0000256" key="1">
    <source>
        <dbReference type="ARBA" id="ARBA00022448"/>
    </source>
</evidence>
<dbReference type="InterPro" id="IPR035441">
    <property type="entry name" value="TFIIS/LEDGF_dom_sf"/>
</dbReference>
<evidence type="ECO:0000256" key="5">
    <source>
        <dbReference type="ARBA" id="ARBA00023163"/>
    </source>
</evidence>
<dbReference type="GO" id="GO:0016973">
    <property type="term" value="P:poly(A)+ mRNA export from nucleus"/>
    <property type="evidence" value="ECO:0007669"/>
    <property type="project" value="TreeGrafter"/>
</dbReference>
<keyword evidence="2" id="KW-0507">mRNA processing</keyword>
<name>A0A7R9PBD2_TIMCA</name>
<evidence type="ECO:0000256" key="3">
    <source>
        <dbReference type="ARBA" id="ARBA00022816"/>
    </source>
</evidence>
<evidence type="ECO:0000313" key="12">
    <source>
        <dbReference type="EMBL" id="CAD7576600.1"/>
    </source>
</evidence>
<evidence type="ECO:0000256" key="2">
    <source>
        <dbReference type="ARBA" id="ARBA00022664"/>
    </source>
</evidence>
<organism evidence="12">
    <name type="scientific">Timema californicum</name>
    <name type="common">California timema</name>
    <name type="synonym">Walking stick</name>
    <dbReference type="NCBI Taxonomy" id="61474"/>
    <lineage>
        <taxon>Eukaryota</taxon>
        <taxon>Metazoa</taxon>
        <taxon>Ecdysozoa</taxon>
        <taxon>Arthropoda</taxon>
        <taxon>Hexapoda</taxon>
        <taxon>Insecta</taxon>
        <taxon>Pterygota</taxon>
        <taxon>Neoptera</taxon>
        <taxon>Polyneoptera</taxon>
        <taxon>Phasmatodea</taxon>
        <taxon>Timematodea</taxon>
        <taxon>Timematoidea</taxon>
        <taxon>Timematidae</taxon>
        <taxon>Timema</taxon>
    </lineage>
</organism>
<evidence type="ECO:0000256" key="10">
    <source>
        <dbReference type="SAM" id="MobiDB-lite"/>
    </source>
</evidence>
<dbReference type="EMBL" id="OE184449">
    <property type="protein sequence ID" value="CAD7576600.1"/>
    <property type="molecule type" value="Genomic_DNA"/>
</dbReference>
<dbReference type="AlphaFoldDB" id="A0A7R9PBD2"/>
<keyword evidence="6" id="KW-0508">mRNA splicing</keyword>
<feature type="compositionally biased region" description="Low complexity" evidence="10">
    <location>
        <begin position="219"/>
        <end position="229"/>
    </location>
</feature>
<keyword evidence="4" id="KW-0805">Transcription regulation</keyword>
<dbReference type="PANTHER" id="PTHR46010">
    <property type="entry name" value="PROTEIN IWS1 HOMOLOG"/>
    <property type="match status" value="1"/>
</dbReference>
<feature type="compositionally biased region" description="Acidic residues" evidence="10">
    <location>
        <begin position="142"/>
        <end position="151"/>
    </location>
</feature>
<comment type="similarity">
    <text evidence="8">Belongs to the IWS1 family.</text>
</comment>
<proteinExistence type="inferred from homology"/>
<dbReference type="GO" id="GO:0005634">
    <property type="term" value="C:nucleus"/>
    <property type="evidence" value="ECO:0007669"/>
    <property type="project" value="UniProtKB-SubCell"/>
</dbReference>
<dbReference type="PANTHER" id="PTHR46010:SF1">
    <property type="entry name" value="PROTEIN IWS1 HOMOLOG"/>
    <property type="match status" value="1"/>
</dbReference>
<comment type="subcellular location">
    <subcellularLocation>
        <location evidence="9">Nucleus</location>
    </subcellularLocation>
</comment>